<dbReference type="PROSITE" id="PS00867">
    <property type="entry name" value="CPSASE_2"/>
    <property type="match status" value="1"/>
</dbReference>
<feature type="compositionally biased region" description="Low complexity" evidence="23">
    <location>
        <begin position="149"/>
        <end position="162"/>
    </location>
</feature>
<evidence type="ECO:0000313" key="30">
    <source>
        <dbReference type="Proteomes" id="UP000834106"/>
    </source>
</evidence>
<reference evidence="29" key="1">
    <citation type="submission" date="2023-05" db="EMBL/GenBank/DDBJ databases">
        <authorList>
            <person name="Huff M."/>
        </authorList>
    </citation>
    <scope>NUCLEOTIDE SEQUENCE</scope>
</reference>
<dbReference type="SUPFAM" id="SSF52440">
    <property type="entry name" value="PreATP-grasp domain"/>
    <property type="match status" value="1"/>
</dbReference>
<dbReference type="SMART" id="SM00878">
    <property type="entry name" value="Biotin_carb_C"/>
    <property type="match status" value="1"/>
</dbReference>
<comment type="subcellular location">
    <subcellularLocation>
        <location evidence="2">Cytoplasm</location>
        <location evidence="2">Cytosol</location>
    </subcellularLocation>
</comment>
<dbReference type="Gene3D" id="2.40.460.10">
    <property type="entry name" value="Biotin dependent carboxylase carboxyltransferase"/>
    <property type="match status" value="1"/>
</dbReference>
<feature type="region of interest" description="Disordered" evidence="23">
    <location>
        <begin position="127"/>
        <end position="165"/>
    </location>
</feature>
<keyword evidence="30" id="KW-1185">Reference proteome</keyword>
<evidence type="ECO:0000256" key="18">
    <source>
        <dbReference type="ARBA" id="ARBA00023267"/>
    </source>
</evidence>
<dbReference type="FunFam" id="2.40.460.10:FF:000001">
    <property type="entry name" value="Acetyl-CoA carboxylase 1"/>
    <property type="match status" value="1"/>
</dbReference>
<evidence type="ECO:0000256" key="15">
    <source>
        <dbReference type="ARBA" id="ARBA00023098"/>
    </source>
</evidence>
<feature type="domain" description="Lipoyl-binding" evidence="25">
    <location>
        <begin position="873"/>
        <end position="947"/>
    </location>
</feature>
<dbReference type="InterPro" id="IPR011761">
    <property type="entry name" value="ATP-grasp"/>
</dbReference>
<dbReference type="Pfam" id="PF14368">
    <property type="entry name" value="LTP_2"/>
    <property type="match status" value="1"/>
</dbReference>
<dbReference type="InterPro" id="IPR005481">
    <property type="entry name" value="BC-like_N"/>
</dbReference>
<dbReference type="InterPro" id="IPR036312">
    <property type="entry name" value="Bifun_inhib/LTP/seed_sf"/>
</dbReference>
<evidence type="ECO:0008006" key="31">
    <source>
        <dbReference type="Google" id="ProtNLM"/>
    </source>
</evidence>
<dbReference type="PROSITE" id="PS50975">
    <property type="entry name" value="ATP_GRASP"/>
    <property type="match status" value="1"/>
</dbReference>
<dbReference type="Gene3D" id="3.90.226.10">
    <property type="entry name" value="2-enoyl-CoA Hydratase, Chain A, domain 1"/>
    <property type="match status" value="1"/>
</dbReference>
<dbReference type="FunFam" id="3.30.1490.20:FF:000003">
    <property type="entry name" value="acetyl-CoA carboxylase isoform X1"/>
    <property type="match status" value="1"/>
</dbReference>
<keyword evidence="14" id="KW-0460">Magnesium</keyword>
<dbReference type="PROSITE" id="PS50980">
    <property type="entry name" value="COA_CT_NTER"/>
    <property type="match status" value="1"/>
</dbReference>
<keyword evidence="9" id="KW-0436">Ligase</keyword>
<evidence type="ECO:0000256" key="19">
    <source>
        <dbReference type="ARBA" id="ARBA00023268"/>
    </source>
</evidence>
<evidence type="ECO:0000256" key="9">
    <source>
        <dbReference type="ARBA" id="ARBA00022598"/>
    </source>
</evidence>
<dbReference type="Gene3D" id="3.30.470.20">
    <property type="entry name" value="ATP-grasp fold, B domain"/>
    <property type="match status" value="1"/>
</dbReference>
<evidence type="ECO:0000256" key="11">
    <source>
        <dbReference type="ARBA" id="ARBA00022741"/>
    </source>
</evidence>
<keyword evidence="19" id="KW-0511">Multifunctional enzyme</keyword>
<dbReference type="SUPFAM" id="SSF47699">
    <property type="entry name" value="Bifunctional inhibitor/lipid-transfer protein/seed storage 2S albumin"/>
    <property type="match status" value="1"/>
</dbReference>
<accession>A0AAD2E7U0</accession>
<dbReference type="SUPFAM" id="SSF51246">
    <property type="entry name" value="Rudiment single hybrid motif"/>
    <property type="match status" value="1"/>
</dbReference>
<dbReference type="Pfam" id="PF02786">
    <property type="entry name" value="CPSase_L_D2"/>
    <property type="match status" value="1"/>
</dbReference>
<evidence type="ECO:0000259" key="27">
    <source>
        <dbReference type="PROSITE" id="PS50979"/>
    </source>
</evidence>
<feature type="domain" description="Biotin carboxylation" evidence="27">
    <location>
        <begin position="239"/>
        <end position="746"/>
    </location>
</feature>
<dbReference type="InterPro" id="IPR005479">
    <property type="entry name" value="CPAse_ATP-bd"/>
</dbReference>
<evidence type="ECO:0000256" key="8">
    <source>
        <dbReference type="ARBA" id="ARBA00022553"/>
    </source>
</evidence>
<comment type="subunit">
    <text evidence="4">Homodimer.</text>
</comment>
<comment type="cofactor">
    <cofactor evidence="1">
        <name>biotin</name>
        <dbReference type="ChEBI" id="CHEBI:57586"/>
    </cofactor>
</comment>
<dbReference type="SUPFAM" id="SSF52096">
    <property type="entry name" value="ClpP/crotonase"/>
    <property type="match status" value="1"/>
</dbReference>
<dbReference type="InterPro" id="IPR011054">
    <property type="entry name" value="Rudment_hybrid_motif"/>
</dbReference>
<evidence type="ECO:0000259" key="26">
    <source>
        <dbReference type="PROSITE" id="PS50975"/>
    </source>
</evidence>
<dbReference type="Gene3D" id="3.90.1770.10">
    <property type="entry name" value="PreATP-grasp domain"/>
    <property type="match status" value="1"/>
</dbReference>
<evidence type="ECO:0000256" key="20">
    <source>
        <dbReference type="ARBA" id="ARBA00048065"/>
    </source>
</evidence>
<dbReference type="FunFam" id="2.40.50.100:FF:000005">
    <property type="entry name" value="Acetyl-CoA carboxylase 1"/>
    <property type="match status" value="1"/>
</dbReference>
<dbReference type="InterPro" id="IPR049074">
    <property type="entry name" value="ACCA_BT"/>
</dbReference>
<dbReference type="Pfam" id="PF08326">
    <property type="entry name" value="ACC_central"/>
    <property type="match status" value="1"/>
</dbReference>
<dbReference type="InterPro" id="IPR029045">
    <property type="entry name" value="ClpP/crotonase-like_dom_sf"/>
</dbReference>
<keyword evidence="17" id="KW-0464">Manganese</keyword>
<sequence>MVKYFWVVSCILATWAMVVSGHGHIHTSAPVQSPTEAPGPVGAPTVDCMSLIYDMADCLAYLSVDGGEDKPDKSCCTGFETVFNTDSNCICVALKSSASLGIEVNMSSVMALPSACGVHATLSCNMSTSPSTSPANPPTPTSPNPPTIAPTSATKTTPAPIAHSVPVGGPAPSLVATSSEKEIIALVWGRHSNMSEAQRRPMTGVKHNKGSINGSIPLRSPSVVSEVDEFCHALGGKNPIHSILIANNGMAAVKFIRSIRTWAYETFGTEKAILLVAMATPEDMRINAEHIRIADQFVEVPGGTNNNNYANVQLIVEMAEITHVDAVWPGWGHASENPELPDALSAKGIVFLGPPAASMAALGDKIGSSLIAQAAEVPTLPWSGSHVKIPSESCLVTIPDDIYREACVHTTEEAIASCQVVGYPAMIKASWGGGGKGIRKVHNDDEVKALFKQVQGEVPGSPIFIMKVASQSRHLEVQLLCDQYGNVVALHSRDCSVQRRHQKIIEEGPITVAPLDTVKKLEQAARRLAKCVNYVGAATVEYLYSMETGEYYFLELNPRLQVEHPVTEWIAEINLPAAQVAVGMGIPLWQIPEIRRFYGMEHGGGYDAWRKTSFVAIPFDFDNAESTRPKGHCVAVRVTSEDPDDGFKPTSGKVQELSFKSKPNVWAYFSVKSGGGIHEFSDSQFGHVFAFGESRALAIANMVLGLKEIQIRGEIRTNVDYTIDLLHASDYKENKIHTGWLDSRIAMRVRAERPPWYLSVVGGALYKASASSAAMVSEYIGYLEKGQIPPKHISLVNSQVSLNIEGSKYTINLVRGGPGSYSLTTNDSKIEAEIHTLRDGGLLMQLDGNSHVIYAEEEAAGTRLLIDGRTCLLQNDHDPSKLVAETPCKLLRYLVVDGCHVDADTPYAEVEVMKMCMPLLSPSSGNIHFLMSEGQAMQAGELIARLDLDDPSAVRKAEPFHGSFPLLGPPTAISGKVHQRCAASLNAARMILAGYEHNIDEVVPNLLSCLDNPELPFLQWQECFAVLANRLSKDLRYELEAKYKEYEGISNMPTVDFPAKILRGVLEAHLNSYPEKEKGAQERLAEPLMSLVKSYEGGRESHARIIVRGLFEEYLSVEELFSDNIQADVIERLRLHYKKDLSKVVDIVLSHQGVRSKNKLILCLMEQLVYPNPAAYRDQLIRFSALNHTNYSELALKASQLLEQTKLSELRSSIARSLSELEMFTEDGENMDTPKRKSAINERMEALVSAPLAVEDALVGLFDHSDHTLQRRVVETYVRRLYQPYLVKGNVRMQWHRFGLIASWEFLEGHVDSKIGSEDRILDEPSVVNHSERKWGSMVVIKSLQFLPTVLTVALRETTHNLQSVITNGSVQPASYGNMMHIALAGINNQMSLLQDSGDEDQAQERVNKLAKILKEKEVSSSLRNTGVGVISCIIQRDEGRGPMRHSFHWSAEKLYYEEEPLLRHLEPPLSTYLELDKLKGYNDIRYTPSRDRQWHLYTVLDKPLSIQRMFLRTLVRQPLSNEGLTTYQGLDQGATQSLWTLSFTSRSILRSLTSAMEELELNVHNSTIKSEHAQMYLYILREQQIDDLLPYHKRADIPDGCEEAAVEKLLSELAREVNASVGVKMHRFGVCEWEVKLWISSEGESNGAWRIVVSNVTGHTCIVHIYREVEDTSKQQVVYHSTSGQGSLHGLPVNAKYKPLGVLDQKRILARKSSTTYCYDFPLAFEAALDKSWSQYSGINNTKDKANLRVAELVFADQKGTWGTPLVSVERQPGLNDVGMVAWRMEMSTPEFPSGRTILIVSNDVTFKNGSFGPREDAFFQAVTDVACIQKLPLIYLAANSGARIGVAEEVKSCFKVGWSDESNPERGFQYVYLTPEDYARIGSSVIAHELKLSSGESRWVIDTIVGKEDGLGVENLSGSGAIASAYSKAYRETFTLTYVTGRTVGIGAYLSRHGKRCIQRLDQQIIQTGISALNKLLEAQYPALPLQELNSCALKKVSRSQIPVSISCRSSIKKTKSELNRKQIEQCSIYVFL</sequence>
<evidence type="ECO:0000256" key="7">
    <source>
        <dbReference type="ARBA" id="ARBA00022533"/>
    </source>
</evidence>
<dbReference type="PROSITE" id="PS50979">
    <property type="entry name" value="BC"/>
    <property type="match status" value="1"/>
</dbReference>
<dbReference type="GO" id="GO:0003989">
    <property type="term" value="F:acetyl-CoA carboxylase activity"/>
    <property type="evidence" value="ECO:0007669"/>
    <property type="project" value="UniProtKB-EC"/>
</dbReference>
<dbReference type="InterPro" id="IPR013815">
    <property type="entry name" value="ATP_grasp_subdomain_1"/>
</dbReference>
<evidence type="ECO:0000313" key="29">
    <source>
        <dbReference type="EMBL" id="CAI9777971.1"/>
    </source>
</evidence>
<dbReference type="PROSITE" id="PS50968">
    <property type="entry name" value="BIOTINYL_LIPOYL"/>
    <property type="match status" value="1"/>
</dbReference>
<keyword evidence="13 22" id="KW-0067">ATP-binding</keyword>
<dbReference type="Gene3D" id="3.30.1490.20">
    <property type="entry name" value="ATP-grasp fold, A domain"/>
    <property type="match status" value="1"/>
</dbReference>
<comment type="catalytic activity">
    <reaction evidence="20">
        <text>hydrogencarbonate + acetyl-CoA + ATP = malonyl-CoA + ADP + phosphate + H(+)</text>
        <dbReference type="Rhea" id="RHEA:11308"/>
        <dbReference type="ChEBI" id="CHEBI:15378"/>
        <dbReference type="ChEBI" id="CHEBI:17544"/>
        <dbReference type="ChEBI" id="CHEBI:30616"/>
        <dbReference type="ChEBI" id="CHEBI:43474"/>
        <dbReference type="ChEBI" id="CHEBI:57288"/>
        <dbReference type="ChEBI" id="CHEBI:57384"/>
        <dbReference type="ChEBI" id="CHEBI:456216"/>
        <dbReference type="EC" id="6.4.1.2"/>
    </reaction>
</comment>
<dbReference type="SMART" id="SM00499">
    <property type="entry name" value="AAI"/>
    <property type="match status" value="1"/>
</dbReference>
<dbReference type="InterPro" id="IPR005482">
    <property type="entry name" value="Biotin_COase_C"/>
</dbReference>
<dbReference type="Pfam" id="PF02785">
    <property type="entry name" value="Biotin_carb_C"/>
    <property type="match status" value="1"/>
</dbReference>
<dbReference type="PANTHER" id="PTHR45728:SF3">
    <property type="entry name" value="ACETYL-COA CARBOXYLASE"/>
    <property type="match status" value="1"/>
</dbReference>
<dbReference type="InterPro" id="IPR011764">
    <property type="entry name" value="Biotin_carboxylation_dom"/>
</dbReference>
<dbReference type="Pfam" id="PF21385">
    <property type="entry name" value="ACCA_BT"/>
    <property type="match status" value="1"/>
</dbReference>
<keyword evidence="12" id="KW-0276">Fatty acid metabolism</keyword>
<feature type="domain" description="CoA carboxyltransferase N-terminal" evidence="28">
    <location>
        <begin position="1697"/>
        <end position="1979"/>
    </location>
</feature>
<keyword evidence="10" id="KW-0479">Metal-binding</keyword>
<dbReference type="InterPro" id="IPR011762">
    <property type="entry name" value="COA_CT_N"/>
</dbReference>
<dbReference type="PROSITE" id="PS00188">
    <property type="entry name" value="BIOTIN"/>
    <property type="match status" value="1"/>
</dbReference>
<organism evidence="29 30">
    <name type="scientific">Fraxinus pennsylvanica</name>
    <dbReference type="NCBI Taxonomy" id="56036"/>
    <lineage>
        <taxon>Eukaryota</taxon>
        <taxon>Viridiplantae</taxon>
        <taxon>Streptophyta</taxon>
        <taxon>Embryophyta</taxon>
        <taxon>Tracheophyta</taxon>
        <taxon>Spermatophyta</taxon>
        <taxon>Magnoliopsida</taxon>
        <taxon>eudicotyledons</taxon>
        <taxon>Gunneridae</taxon>
        <taxon>Pentapetalae</taxon>
        <taxon>asterids</taxon>
        <taxon>lamiids</taxon>
        <taxon>Lamiales</taxon>
        <taxon>Oleaceae</taxon>
        <taxon>Oleeae</taxon>
        <taxon>Fraxinus</taxon>
    </lineage>
</organism>
<comment type="pathway">
    <text evidence="3">Lipid metabolism; malonyl-CoA biosynthesis; malonyl-CoA from acetyl-CoA: step 1/1.</text>
</comment>
<dbReference type="Gene3D" id="3.40.50.20">
    <property type="match status" value="1"/>
</dbReference>
<keyword evidence="6" id="KW-0444">Lipid biosynthesis</keyword>
<dbReference type="EMBL" id="OU503050">
    <property type="protein sequence ID" value="CAI9777971.1"/>
    <property type="molecule type" value="Genomic_DNA"/>
</dbReference>
<dbReference type="SUPFAM" id="SSF51230">
    <property type="entry name" value="Single hybrid motif"/>
    <property type="match status" value="1"/>
</dbReference>
<protein>
    <recommendedName>
        <fullName evidence="31">Acetyl-CoA carboxylase</fullName>
    </recommendedName>
</protein>
<dbReference type="InterPro" id="IPR013537">
    <property type="entry name" value="AcCoA_COase_cen"/>
</dbReference>
<dbReference type="GO" id="GO:0006633">
    <property type="term" value="P:fatty acid biosynthetic process"/>
    <property type="evidence" value="ECO:0007669"/>
    <property type="project" value="UniProtKB-KW"/>
</dbReference>
<dbReference type="InterPro" id="IPR016140">
    <property type="entry name" value="Bifunc_inhib/LTP/seed_store"/>
</dbReference>
<dbReference type="InterPro" id="IPR016185">
    <property type="entry name" value="PreATP-grasp_dom_sf"/>
</dbReference>
<keyword evidence="5" id="KW-0963">Cytoplasm</keyword>
<feature type="signal peptide" evidence="24">
    <location>
        <begin position="1"/>
        <end position="21"/>
    </location>
</feature>
<keyword evidence="11 22" id="KW-0547">Nucleotide-binding</keyword>
<evidence type="ECO:0000256" key="14">
    <source>
        <dbReference type="ARBA" id="ARBA00022842"/>
    </source>
</evidence>
<evidence type="ECO:0000256" key="21">
    <source>
        <dbReference type="ARBA" id="ARBA00048600"/>
    </source>
</evidence>
<evidence type="ECO:0000256" key="12">
    <source>
        <dbReference type="ARBA" id="ARBA00022832"/>
    </source>
</evidence>
<dbReference type="InterPro" id="IPR001882">
    <property type="entry name" value="Biotin_BS"/>
</dbReference>
<evidence type="ECO:0000256" key="24">
    <source>
        <dbReference type="SAM" id="SignalP"/>
    </source>
</evidence>
<dbReference type="Pfam" id="PF00364">
    <property type="entry name" value="Biotin_lipoyl"/>
    <property type="match status" value="1"/>
</dbReference>
<dbReference type="FunFam" id="3.30.470.20:FF:000043">
    <property type="entry name" value="acetyl-CoA carboxylase 1-like"/>
    <property type="match status" value="1"/>
</dbReference>
<keyword evidence="8" id="KW-0597">Phosphoprotein</keyword>
<dbReference type="GO" id="GO:0005829">
    <property type="term" value="C:cytosol"/>
    <property type="evidence" value="ECO:0007669"/>
    <property type="project" value="UniProtKB-SubCell"/>
</dbReference>
<gene>
    <name evidence="29" type="ORF">FPE_LOCUS25401</name>
</gene>
<dbReference type="GO" id="GO:0005524">
    <property type="term" value="F:ATP binding"/>
    <property type="evidence" value="ECO:0007669"/>
    <property type="project" value="UniProtKB-UniRule"/>
</dbReference>
<evidence type="ECO:0000259" key="25">
    <source>
        <dbReference type="PROSITE" id="PS50968"/>
    </source>
</evidence>
<comment type="catalytic activity">
    <reaction evidence="21">
        <text>N(6)-biotinyl-L-lysyl-[protein] + hydrogencarbonate + ATP = N(6)-carboxybiotinyl-L-lysyl-[protein] + ADP + phosphate + H(+)</text>
        <dbReference type="Rhea" id="RHEA:13501"/>
        <dbReference type="Rhea" id="RHEA-COMP:10505"/>
        <dbReference type="Rhea" id="RHEA-COMP:10506"/>
        <dbReference type="ChEBI" id="CHEBI:15378"/>
        <dbReference type="ChEBI" id="CHEBI:17544"/>
        <dbReference type="ChEBI" id="CHEBI:30616"/>
        <dbReference type="ChEBI" id="CHEBI:43474"/>
        <dbReference type="ChEBI" id="CHEBI:83144"/>
        <dbReference type="ChEBI" id="CHEBI:83145"/>
        <dbReference type="ChEBI" id="CHEBI:456216"/>
        <dbReference type="EC" id="6.3.4.14"/>
    </reaction>
</comment>
<dbReference type="CDD" id="cd06850">
    <property type="entry name" value="biotinyl_domain"/>
    <property type="match status" value="1"/>
</dbReference>
<evidence type="ECO:0000256" key="4">
    <source>
        <dbReference type="ARBA" id="ARBA00011738"/>
    </source>
</evidence>
<keyword evidence="24" id="KW-0732">Signal</keyword>
<dbReference type="FunFam" id="3.40.50.20:FF:000005">
    <property type="entry name" value="acetyl-CoA carboxylase isoform X2"/>
    <property type="match status" value="1"/>
</dbReference>
<dbReference type="CDD" id="cd00010">
    <property type="entry name" value="AAI_LTSS"/>
    <property type="match status" value="1"/>
</dbReference>
<keyword evidence="7" id="KW-0021">Allosteric enzyme</keyword>
<dbReference type="InterPro" id="IPR034733">
    <property type="entry name" value="AcCoA_carboxyl_beta"/>
</dbReference>
<feature type="domain" description="ATP-grasp" evidence="26">
    <location>
        <begin position="392"/>
        <end position="584"/>
    </location>
</feature>
<evidence type="ECO:0000256" key="17">
    <source>
        <dbReference type="ARBA" id="ARBA00023211"/>
    </source>
</evidence>
<dbReference type="GO" id="GO:0046872">
    <property type="term" value="F:metal ion binding"/>
    <property type="evidence" value="ECO:0007669"/>
    <property type="project" value="UniProtKB-KW"/>
</dbReference>
<evidence type="ECO:0000256" key="2">
    <source>
        <dbReference type="ARBA" id="ARBA00004514"/>
    </source>
</evidence>
<keyword evidence="18" id="KW-0092">Biotin</keyword>
<dbReference type="Pfam" id="PF01039">
    <property type="entry name" value="Carboxyl_trans"/>
    <property type="match status" value="1"/>
</dbReference>
<dbReference type="Gene3D" id="2.40.50.100">
    <property type="match status" value="1"/>
</dbReference>
<evidence type="ECO:0000256" key="22">
    <source>
        <dbReference type="PROSITE-ProRule" id="PRU00409"/>
    </source>
</evidence>
<keyword evidence="16" id="KW-0275">Fatty acid biosynthesis</keyword>
<evidence type="ECO:0000256" key="23">
    <source>
        <dbReference type="SAM" id="MobiDB-lite"/>
    </source>
</evidence>
<dbReference type="InterPro" id="IPR011053">
    <property type="entry name" value="Single_hybrid_motif"/>
</dbReference>
<dbReference type="SUPFAM" id="SSF56059">
    <property type="entry name" value="Glutathione synthetase ATP-binding domain-like"/>
    <property type="match status" value="1"/>
</dbReference>
<evidence type="ECO:0000256" key="5">
    <source>
        <dbReference type="ARBA" id="ARBA00022490"/>
    </source>
</evidence>
<evidence type="ECO:0000256" key="13">
    <source>
        <dbReference type="ARBA" id="ARBA00022840"/>
    </source>
</evidence>
<dbReference type="Gene3D" id="1.10.110.10">
    <property type="entry name" value="Plant lipid-transfer and hydrophobic proteins"/>
    <property type="match status" value="1"/>
</dbReference>
<dbReference type="InterPro" id="IPR000089">
    <property type="entry name" value="Biotin_lipoyl"/>
</dbReference>
<feature type="compositionally biased region" description="Pro residues" evidence="23">
    <location>
        <begin position="135"/>
        <end position="148"/>
    </location>
</feature>
<dbReference type="GO" id="GO:0004075">
    <property type="term" value="F:biotin carboxylase activity"/>
    <property type="evidence" value="ECO:0007669"/>
    <property type="project" value="UniProtKB-EC"/>
</dbReference>
<dbReference type="Pfam" id="PF00289">
    <property type="entry name" value="Biotin_carb_N"/>
    <property type="match status" value="1"/>
</dbReference>
<evidence type="ECO:0000256" key="10">
    <source>
        <dbReference type="ARBA" id="ARBA00022723"/>
    </source>
</evidence>
<evidence type="ECO:0000256" key="6">
    <source>
        <dbReference type="ARBA" id="ARBA00022516"/>
    </source>
</evidence>
<dbReference type="Proteomes" id="UP000834106">
    <property type="component" value="Chromosome 15"/>
</dbReference>
<evidence type="ECO:0000256" key="3">
    <source>
        <dbReference type="ARBA" id="ARBA00004956"/>
    </source>
</evidence>
<feature type="chain" id="PRO_5042061898" description="Acetyl-CoA carboxylase" evidence="24">
    <location>
        <begin position="22"/>
        <end position="2035"/>
    </location>
</feature>
<name>A0AAD2E7U0_9LAMI</name>
<dbReference type="InterPro" id="IPR049076">
    <property type="entry name" value="ACCA"/>
</dbReference>
<evidence type="ECO:0000256" key="16">
    <source>
        <dbReference type="ARBA" id="ARBA00023160"/>
    </source>
</evidence>
<evidence type="ECO:0000259" key="28">
    <source>
        <dbReference type="PROSITE" id="PS50980"/>
    </source>
</evidence>
<proteinExistence type="predicted"/>
<dbReference type="PANTHER" id="PTHR45728">
    <property type="entry name" value="ACETYL-COA CARBOXYLASE, ISOFORM A"/>
    <property type="match status" value="1"/>
</dbReference>
<keyword evidence="15" id="KW-0443">Lipid metabolism</keyword>
<evidence type="ECO:0000256" key="1">
    <source>
        <dbReference type="ARBA" id="ARBA00001953"/>
    </source>
</evidence>